<protein>
    <recommendedName>
        <fullName evidence="4">5-formyltetrahydrofolate cyclo-ligase</fullName>
        <ecNumber evidence="4">6.3.3.2</ecNumber>
    </recommendedName>
</protein>
<keyword evidence="5" id="KW-0436">Ligase</keyword>
<evidence type="ECO:0000256" key="3">
    <source>
        <dbReference type="ARBA" id="ARBA00022840"/>
    </source>
</evidence>
<dbReference type="GO" id="GO:0030272">
    <property type="term" value="F:5-formyltetrahydrofolate cyclo-ligase activity"/>
    <property type="evidence" value="ECO:0007669"/>
    <property type="project" value="UniProtKB-EC"/>
</dbReference>
<keyword evidence="2 4" id="KW-0547">Nucleotide-binding</keyword>
<dbReference type="GO" id="GO:0046872">
    <property type="term" value="F:metal ion binding"/>
    <property type="evidence" value="ECO:0007669"/>
    <property type="project" value="UniProtKB-KW"/>
</dbReference>
<dbReference type="NCBIfam" id="TIGR02727">
    <property type="entry name" value="MTHFS_bact"/>
    <property type="match status" value="1"/>
</dbReference>
<keyword evidence="4" id="KW-0460">Magnesium</keyword>
<dbReference type="EC" id="6.3.3.2" evidence="4"/>
<dbReference type="GO" id="GO:0009396">
    <property type="term" value="P:folic acid-containing compound biosynthetic process"/>
    <property type="evidence" value="ECO:0007669"/>
    <property type="project" value="TreeGrafter"/>
</dbReference>
<evidence type="ECO:0000256" key="2">
    <source>
        <dbReference type="ARBA" id="ARBA00022741"/>
    </source>
</evidence>
<reference evidence="5 6" key="1">
    <citation type="submission" date="2018-11" db="EMBL/GenBank/DDBJ databases">
        <title>Sequencing the genomes of 1000 actinobacteria strains.</title>
        <authorList>
            <person name="Klenk H.-P."/>
        </authorList>
    </citation>
    <scope>NUCLEOTIDE SEQUENCE [LARGE SCALE GENOMIC DNA]</scope>
    <source>
        <strain evidence="5 6">DSM 14418</strain>
    </source>
</reference>
<dbReference type="InterPro" id="IPR024185">
    <property type="entry name" value="FTHF_cligase-like_sf"/>
</dbReference>
<dbReference type="GO" id="GO:0035999">
    <property type="term" value="P:tetrahydrofolate interconversion"/>
    <property type="evidence" value="ECO:0007669"/>
    <property type="project" value="TreeGrafter"/>
</dbReference>
<gene>
    <name evidence="5" type="ORF">EDD32_0560</name>
</gene>
<dbReference type="OrthoDB" id="3242798at2"/>
<keyword evidence="4" id="KW-0479">Metal-binding</keyword>
<dbReference type="PANTHER" id="PTHR23407">
    <property type="entry name" value="ATPASE INHIBITOR/5-FORMYLTETRAHYDROFOLATE CYCLO-LIGASE"/>
    <property type="match status" value="1"/>
</dbReference>
<proteinExistence type="inferred from homology"/>
<keyword evidence="3 4" id="KW-0067">ATP-binding</keyword>
<keyword evidence="6" id="KW-1185">Reference proteome</keyword>
<name>A0A3N4Z2S3_9MICO</name>
<dbReference type="SUPFAM" id="SSF100950">
    <property type="entry name" value="NagB/RpiA/CoA transferase-like"/>
    <property type="match status" value="1"/>
</dbReference>
<dbReference type="AlphaFoldDB" id="A0A3N4Z2S3"/>
<dbReference type="Pfam" id="PF01812">
    <property type="entry name" value="5-FTHF_cyc-lig"/>
    <property type="match status" value="1"/>
</dbReference>
<dbReference type="InterPro" id="IPR002698">
    <property type="entry name" value="FTHF_cligase"/>
</dbReference>
<evidence type="ECO:0000256" key="4">
    <source>
        <dbReference type="RuleBase" id="RU361279"/>
    </source>
</evidence>
<evidence type="ECO:0000313" key="6">
    <source>
        <dbReference type="Proteomes" id="UP000280726"/>
    </source>
</evidence>
<dbReference type="GO" id="GO:0005524">
    <property type="term" value="F:ATP binding"/>
    <property type="evidence" value="ECO:0007669"/>
    <property type="project" value="UniProtKB-KW"/>
</dbReference>
<dbReference type="Proteomes" id="UP000280726">
    <property type="component" value="Unassembled WGS sequence"/>
</dbReference>
<evidence type="ECO:0000256" key="1">
    <source>
        <dbReference type="ARBA" id="ARBA00010638"/>
    </source>
</evidence>
<dbReference type="EMBL" id="RKRA01000001">
    <property type="protein sequence ID" value="RPF26134.1"/>
    <property type="molecule type" value="Genomic_DNA"/>
</dbReference>
<comment type="similarity">
    <text evidence="1 4">Belongs to the 5-formyltetrahydrofolate cyclo-ligase family.</text>
</comment>
<dbReference type="Gene3D" id="3.40.50.10420">
    <property type="entry name" value="NagB/RpiA/CoA transferase-like"/>
    <property type="match status" value="1"/>
</dbReference>
<comment type="caution">
    <text evidence="5">The sequence shown here is derived from an EMBL/GenBank/DDBJ whole genome shotgun (WGS) entry which is preliminary data.</text>
</comment>
<accession>A0A3N4Z2S3</accession>
<dbReference type="PANTHER" id="PTHR23407:SF1">
    <property type="entry name" value="5-FORMYLTETRAHYDROFOLATE CYCLO-LIGASE"/>
    <property type="match status" value="1"/>
</dbReference>
<dbReference type="InterPro" id="IPR037171">
    <property type="entry name" value="NagB/RpiA_transferase-like"/>
</dbReference>
<dbReference type="RefSeq" id="WP_123914415.1">
    <property type="nucleotide sequence ID" value="NZ_RKRA01000001.1"/>
</dbReference>
<comment type="catalytic activity">
    <reaction evidence="4">
        <text>(6S)-5-formyl-5,6,7,8-tetrahydrofolate + ATP = (6R)-5,10-methenyltetrahydrofolate + ADP + phosphate</text>
        <dbReference type="Rhea" id="RHEA:10488"/>
        <dbReference type="ChEBI" id="CHEBI:30616"/>
        <dbReference type="ChEBI" id="CHEBI:43474"/>
        <dbReference type="ChEBI" id="CHEBI:57455"/>
        <dbReference type="ChEBI" id="CHEBI:57457"/>
        <dbReference type="ChEBI" id="CHEBI:456216"/>
        <dbReference type="EC" id="6.3.3.2"/>
    </reaction>
</comment>
<evidence type="ECO:0000313" key="5">
    <source>
        <dbReference type="EMBL" id="RPF26134.1"/>
    </source>
</evidence>
<sequence>MERPHIPLPRTDGYEAEDAKQMLRQIIREHRALRTPQERAEVGRSLVAQVLEAVGAARTVAAWVSQGTEPSTLASLAALHEQGCTVLLPVLGPGLNRTWGHYTSAQDLAVRAPGRPPEPSGPVLPAEAVADADVVLIPALAIDAHGTRLGQGGGWYDRVLVHARPGTPVFAVIHAEELVGDVTLPRVEHDVPVGAVITPDEWFLLEGSAFRAEALANGASALDHLAER</sequence>
<organism evidence="5 6">
    <name type="scientific">Georgenia muralis</name>
    <dbReference type="NCBI Taxonomy" id="154117"/>
    <lineage>
        <taxon>Bacteria</taxon>
        <taxon>Bacillati</taxon>
        <taxon>Actinomycetota</taxon>
        <taxon>Actinomycetes</taxon>
        <taxon>Micrococcales</taxon>
        <taxon>Bogoriellaceae</taxon>
        <taxon>Georgenia</taxon>
    </lineage>
</organism>
<comment type="cofactor">
    <cofactor evidence="4">
        <name>Mg(2+)</name>
        <dbReference type="ChEBI" id="CHEBI:18420"/>
    </cofactor>
</comment>